<dbReference type="Proteomes" id="UP000593564">
    <property type="component" value="Unassembled WGS sequence"/>
</dbReference>
<evidence type="ECO:0000313" key="2">
    <source>
        <dbReference type="EMBL" id="KAF5950129.1"/>
    </source>
</evidence>
<dbReference type="AlphaFoldDB" id="A0A7J7HBL6"/>
<dbReference type="GO" id="GO:0000447">
    <property type="term" value="P:endonucleolytic cleavage in ITS1 to separate SSU-rRNA from 5.8S rRNA and LSU-rRNA from tricistronic rRNA transcript (SSU-rRNA, 5.8S rRNA, LSU-rRNA)"/>
    <property type="evidence" value="ECO:0007669"/>
    <property type="project" value="TreeGrafter"/>
</dbReference>
<proteinExistence type="predicted"/>
<sequence length="120" mass="14554">MVEVEQEANKTTLLGEANPKSSDERTENRKKKRKRYYDRFCLSTEKFKEFTLQPKILWLRWVEFSKRSIAKRVAKMLTGGRERSAFFYDLWNIKYSSKFKWDDLTEEIGMEPYICFIIFL</sequence>
<name>A0A7J7HBL6_CAMSI</name>
<dbReference type="GO" id="GO:0005730">
    <property type="term" value="C:nucleolus"/>
    <property type="evidence" value="ECO:0007669"/>
    <property type="project" value="TreeGrafter"/>
</dbReference>
<dbReference type="PANTHER" id="PTHR12311:SF7">
    <property type="entry name" value="ACTIVATOR OF BASAL TRANSCRIPTION 1"/>
    <property type="match status" value="1"/>
</dbReference>
<dbReference type="EMBL" id="JACBKZ010000005">
    <property type="protein sequence ID" value="KAF5950129.1"/>
    <property type="molecule type" value="Genomic_DNA"/>
</dbReference>
<dbReference type="PANTHER" id="PTHR12311">
    <property type="entry name" value="ACTIVATOR OF BASAL TRANSCRIPTION 1"/>
    <property type="match status" value="1"/>
</dbReference>
<evidence type="ECO:0000256" key="1">
    <source>
        <dbReference type="SAM" id="MobiDB-lite"/>
    </source>
</evidence>
<evidence type="ECO:0000313" key="3">
    <source>
        <dbReference type="Proteomes" id="UP000593564"/>
    </source>
</evidence>
<gene>
    <name evidence="2" type="ORF">HYC85_012122</name>
</gene>
<dbReference type="InterPro" id="IPR039119">
    <property type="entry name" value="ABT1/Esf2"/>
</dbReference>
<dbReference type="GO" id="GO:0034462">
    <property type="term" value="P:small-subunit processome assembly"/>
    <property type="evidence" value="ECO:0007669"/>
    <property type="project" value="TreeGrafter"/>
</dbReference>
<keyword evidence="3" id="KW-1185">Reference proteome</keyword>
<protein>
    <submittedName>
        <fullName evidence="2">Uncharacterized protein</fullName>
    </submittedName>
</protein>
<dbReference type="GO" id="GO:0003723">
    <property type="term" value="F:RNA binding"/>
    <property type="evidence" value="ECO:0007669"/>
    <property type="project" value="TreeGrafter"/>
</dbReference>
<dbReference type="GO" id="GO:0000480">
    <property type="term" value="P:endonucleolytic cleavage in 5'-ETS of tricistronic rRNA transcript (SSU-rRNA, 5.8S rRNA, LSU-rRNA)"/>
    <property type="evidence" value="ECO:0007669"/>
    <property type="project" value="TreeGrafter"/>
</dbReference>
<accession>A0A7J7HBL6</accession>
<reference evidence="2 3" key="2">
    <citation type="submission" date="2020-07" db="EMBL/GenBank/DDBJ databases">
        <title>Genome assembly of wild tea tree DASZ reveals pedigree and selection history of tea varieties.</title>
        <authorList>
            <person name="Zhang W."/>
        </authorList>
    </citation>
    <scope>NUCLEOTIDE SEQUENCE [LARGE SCALE GENOMIC DNA]</scope>
    <source>
        <strain evidence="3">cv. G240</strain>
        <tissue evidence="2">Leaf</tissue>
    </source>
</reference>
<comment type="caution">
    <text evidence="2">The sequence shown here is derived from an EMBL/GenBank/DDBJ whole genome shotgun (WGS) entry which is preliminary data.</text>
</comment>
<reference evidence="3" key="1">
    <citation type="journal article" date="2020" name="Nat. Commun.">
        <title>Genome assembly of wild tea tree DASZ reveals pedigree and selection history of tea varieties.</title>
        <authorList>
            <person name="Zhang W."/>
            <person name="Zhang Y."/>
            <person name="Qiu H."/>
            <person name="Guo Y."/>
            <person name="Wan H."/>
            <person name="Zhang X."/>
            <person name="Scossa F."/>
            <person name="Alseekh S."/>
            <person name="Zhang Q."/>
            <person name="Wang P."/>
            <person name="Xu L."/>
            <person name="Schmidt M.H."/>
            <person name="Jia X."/>
            <person name="Li D."/>
            <person name="Zhu A."/>
            <person name="Guo F."/>
            <person name="Chen W."/>
            <person name="Ni D."/>
            <person name="Usadel B."/>
            <person name="Fernie A.R."/>
            <person name="Wen W."/>
        </authorList>
    </citation>
    <scope>NUCLEOTIDE SEQUENCE [LARGE SCALE GENOMIC DNA]</scope>
    <source>
        <strain evidence="3">cv. G240</strain>
    </source>
</reference>
<feature type="region of interest" description="Disordered" evidence="1">
    <location>
        <begin position="1"/>
        <end position="33"/>
    </location>
</feature>
<dbReference type="GO" id="GO:0000472">
    <property type="term" value="P:endonucleolytic cleavage to generate mature 5'-end of SSU-rRNA from (SSU-rRNA, 5.8S rRNA, LSU-rRNA)"/>
    <property type="evidence" value="ECO:0007669"/>
    <property type="project" value="TreeGrafter"/>
</dbReference>
<organism evidence="2 3">
    <name type="scientific">Camellia sinensis</name>
    <name type="common">Tea plant</name>
    <name type="synonym">Thea sinensis</name>
    <dbReference type="NCBI Taxonomy" id="4442"/>
    <lineage>
        <taxon>Eukaryota</taxon>
        <taxon>Viridiplantae</taxon>
        <taxon>Streptophyta</taxon>
        <taxon>Embryophyta</taxon>
        <taxon>Tracheophyta</taxon>
        <taxon>Spermatophyta</taxon>
        <taxon>Magnoliopsida</taxon>
        <taxon>eudicotyledons</taxon>
        <taxon>Gunneridae</taxon>
        <taxon>Pentapetalae</taxon>
        <taxon>asterids</taxon>
        <taxon>Ericales</taxon>
        <taxon>Theaceae</taxon>
        <taxon>Camellia</taxon>
    </lineage>
</organism>